<dbReference type="GO" id="GO:0006508">
    <property type="term" value="P:proteolysis"/>
    <property type="evidence" value="ECO:0007669"/>
    <property type="project" value="UniProtKB-KW"/>
</dbReference>
<feature type="transmembrane region" description="Helical" evidence="2">
    <location>
        <begin position="156"/>
        <end position="173"/>
    </location>
</feature>
<dbReference type="Proteomes" id="UP000438120">
    <property type="component" value="Unassembled WGS sequence"/>
</dbReference>
<feature type="transmembrane region" description="Helical" evidence="2">
    <location>
        <begin position="179"/>
        <end position="196"/>
    </location>
</feature>
<comment type="caution">
    <text evidence="4">The sequence shown here is derived from an EMBL/GenBank/DDBJ whole genome shotgun (WGS) entry which is preliminary data.</text>
</comment>
<dbReference type="PANTHER" id="PTHR36435">
    <property type="entry name" value="SLR1288 PROTEIN"/>
    <property type="match status" value="1"/>
</dbReference>
<keyword evidence="4" id="KW-0645">Protease</keyword>
<feature type="domain" description="CAAX prenyl protease 2/Lysostaphin resistance protein A-like" evidence="3">
    <location>
        <begin position="127"/>
        <end position="213"/>
    </location>
</feature>
<evidence type="ECO:0000259" key="3">
    <source>
        <dbReference type="Pfam" id="PF02517"/>
    </source>
</evidence>
<keyword evidence="2" id="KW-0472">Membrane</keyword>
<dbReference type="Pfam" id="PF02517">
    <property type="entry name" value="Rce1-like"/>
    <property type="match status" value="1"/>
</dbReference>
<feature type="transmembrane region" description="Helical" evidence="2">
    <location>
        <begin position="124"/>
        <end position="144"/>
    </location>
</feature>
<evidence type="ECO:0000313" key="5">
    <source>
        <dbReference type="Proteomes" id="UP000438120"/>
    </source>
</evidence>
<gene>
    <name evidence="4" type="ORF">FYJ62_08190</name>
</gene>
<dbReference type="GO" id="GO:0080120">
    <property type="term" value="P:CAAX-box protein maturation"/>
    <property type="evidence" value="ECO:0007669"/>
    <property type="project" value="UniProtKB-ARBA"/>
</dbReference>
<reference evidence="4 5" key="1">
    <citation type="submission" date="2019-08" db="EMBL/GenBank/DDBJ databases">
        <title>In-depth cultivation of the pig gut microbiome towards novel bacterial diversity and tailored functional studies.</title>
        <authorList>
            <person name="Wylensek D."/>
            <person name="Hitch T.C.A."/>
            <person name="Clavel T."/>
        </authorList>
    </citation>
    <scope>NUCLEOTIDE SEQUENCE [LARGE SCALE GENOMIC DNA]</scope>
    <source>
        <strain evidence="4 5">Bifido-178-WT-2B</strain>
    </source>
</reference>
<feature type="transmembrane region" description="Helical" evidence="2">
    <location>
        <begin position="41"/>
        <end position="59"/>
    </location>
</feature>
<protein>
    <submittedName>
        <fullName evidence="4">CPBP family intramembrane metalloprotease</fullName>
    </submittedName>
</protein>
<keyword evidence="4" id="KW-0378">Hydrolase</keyword>
<evidence type="ECO:0000256" key="1">
    <source>
        <dbReference type="ARBA" id="ARBA00009067"/>
    </source>
</evidence>
<feature type="transmembrane region" description="Helical" evidence="2">
    <location>
        <begin position="7"/>
        <end position="29"/>
    </location>
</feature>
<keyword evidence="2" id="KW-1133">Transmembrane helix</keyword>
<dbReference type="GO" id="GO:0008237">
    <property type="term" value="F:metallopeptidase activity"/>
    <property type="evidence" value="ECO:0007669"/>
    <property type="project" value="UniProtKB-KW"/>
</dbReference>
<dbReference type="PANTHER" id="PTHR36435:SF1">
    <property type="entry name" value="CAAX AMINO TERMINAL PROTEASE FAMILY PROTEIN"/>
    <property type="match status" value="1"/>
</dbReference>
<organism evidence="4 5">
    <name type="scientific">Lactobacillus porci</name>
    <dbReference type="NCBI Taxonomy" id="2012477"/>
    <lineage>
        <taxon>Bacteria</taxon>
        <taxon>Bacillati</taxon>
        <taxon>Bacillota</taxon>
        <taxon>Bacilli</taxon>
        <taxon>Lactobacillales</taxon>
        <taxon>Lactobacillaceae</taxon>
        <taxon>Lactobacillus</taxon>
    </lineage>
</organism>
<keyword evidence="4" id="KW-0482">Metalloprotease</keyword>
<feature type="transmembrane region" description="Helical" evidence="2">
    <location>
        <begin position="79"/>
        <end position="104"/>
    </location>
</feature>
<dbReference type="InterPro" id="IPR003675">
    <property type="entry name" value="Rce1/LyrA-like_dom"/>
</dbReference>
<accession>A0A6A8MFM9</accession>
<dbReference type="AlphaFoldDB" id="A0A6A8MFM9"/>
<sequence length="217" mass="25079">MKKIGHYLFYLIELAVVIELYSTLQNFYFYPSVFNFGHAEAFVLAFFTVLVFWFASFLYKSQLADKNEWGFNQPPYFSWWKLGVSALGFLIMMALYTLIMSVIGGGTSANQQDLDTLQQAAGPTYNVMVVFVGPVCEELIFRGFAINIFFNNKSRWVKWIAIVASGFAFGYVHDPTFSPFLLVYWMMGCVLGWVYMTTRDLRYSMLTHIMWNTLSVI</sequence>
<keyword evidence="5" id="KW-1185">Reference proteome</keyword>
<comment type="similarity">
    <text evidence="1">Belongs to the UPF0177 family.</text>
</comment>
<evidence type="ECO:0000313" key="4">
    <source>
        <dbReference type="EMBL" id="MST87601.1"/>
    </source>
</evidence>
<name>A0A6A8MFM9_9LACO</name>
<keyword evidence="2" id="KW-0812">Transmembrane</keyword>
<evidence type="ECO:0000256" key="2">
    <source>
        <dbReference type="SAM" id="Phobius"/>
    </source>
</evidence>
<dbReference type="EMBL" id="VUMX01000024">
    <property type="protein sequence ID" value="MST87601.1"/>
    <property type="molecule type" value="Genomic_DNA"/>
</dbReference>
<dbReference type="InterPro" id="IPR052710">
    <property type="entry name" value="CAAX_protease"/>
</dbReference>
<dbReference type="GO" id="GO:0004175">
    <property type="term" value="F:endopeptidase activity"/>
    <property type="evidence" value="ECO:0007669"/>
    <property type="project" value="UniProtKB-ARBA"/>
</dbReference>
<proteinExistence type="inferred from homology"/>